<dbReference type="AlphaFoldDB" id="A0A3S9SUV7"/>
<evidence type="ECO:0008006" key="6">
    <source>
        <dbReference type="Google" id="ProtNLM"/>
    </source>
</evidence>
<dbReference type="PROSITE" id="PS51832">
    <property type="entry name" value="HD_GYP"/>
    <property type="match status" value="1"/>
</dbReference>
<dbReference type="Pfam" id="PF13487">
    <property type="entry name" value="HD_5"/>
    <property type="match status" value="1"/>
</dbReference>
<evidence type="ECO:0000313" key="4">
    <source>
        <dbReference type="EMBL" id="AZR72093.1"/>
    </source>
</evidence>
<dbReference type="Proteomes" id="UP000267250">
    <property type="component" value="Chromosome"/>
</dbReference>
<dbReference type="EMBL" id="CP016379">
    <property type="protein sequence ID" value="AZR72093.1"/>
    <property type="molecule type" value="Genomic_DNA"/>
</dbReference>
<dbReference type="InterPro" id="IPR052020">
    <property type="entry name" value="Cyclic_di-GMP/3'3'-cGAMP_PDE"/>
</dbReference>
<dbReference type="PROSITE" id="PS51831">
    <property type="entry name" value="HD"/>
    <property type="match status" value="1"/>
</dbReference>
<dbReference type="Pfam" id="PF13426">
    <property type="entry name" value="PAS_9"/>
    <property type="match status" value="1"/>
</dbReference>
<keyword evidence="5" id="KW-1185">Reference proteome</keyword>
<organism evidence="4 5">
    <name type="scientific">Anoxybacter fermentans</name>
    <dbReference type="NCBI Taxonomy" id="1323375"/>
    <lineage>
        <taxon>Bacteria</taxon>
        <taxon>Bacillati</taxon>
        <taxon>Bacillota</taxon>
        <taxon>Clostridia</taxon>
        <taxon>Halanaerobiales</taxon>
        <taxon>Anoxybacter</taxon>
    </lineage>
</organism>
<dbReference type="KEGG" id="aft:BBF96_01010"/>
<feature type="domain" description="HD-GYP" evidence="3">
    <location>
        <begin position="252"/>
        <end position="445"/>
    </location>
</feature>
<feature type="domain" description="HD" evidence="2">
    <location>
        <begin position="274"/>
        <end position="396"/>
    </location>
</feature>
<dbReference type="GO" id="GO:0006355">
    <property type="term" value="P:regulation of DNA-templated transcription"/>
    <property type="evidence" value="ECO:0007669"/>
    <property type="project" value="InterPro"/>
</dbReference>
<dbReference type="InterPro" id="IPR013767">
    <property type="entry name" value="PAS_fold"/>
</dbReference>
<dbReference type="SMART" id="SM00471">
    <property type="entry name" value="HDc"/>
    <property type="match status" value="1"/>
</dbReference>
<dbReference type="InterPro" id="IPR003607">
    <property type="entry name" value="HD/PDEase_dom"/>
</dbReference>
<dbReference type="CDD" id="cd00130">
    <property type="entry name" value="PAS"/>
    <property type="match status" value="2"/>
</dbReference>
<gene>
    <name evidence="4" type="ORF">BBF96_01010</name>
</gene>
<feature type="domain" description="PAS" evidence="1">
    <location>
        <begin position="6"/>
        <end position="45"/>
    </location>
</feature>
<evidence type="ECO:0000259" key="2">
    <source>
        <dbReference type="PROSITE" id="PS51831"/>
    </source>
</evidence>
<protein>
    <recommendedName>
        <fullName evidence="6">Histidine kinase</fullName>
    </recommendedName>
</protein>
<reference evidence="4 5" key="1">
    <citation type="submission" date="2016-07" db="EMBL/GenBank/DDBJ databases">
        <title>Genome and transcriptome analysis of iron-reducing fermentative bacteria Anoxybacter fermentans.</title>
        <authorList>
            <person name="Zeng X."/>
            <person name="Shao Z."/>
        </authorList>
    </citation>
    <scope>NUCLEOTIDE SEQUENCE [LARGE SCALE GENOMIC DNA]</scope>
    <source>
        <strain evidence="4 5">DY22613</strain>
    </source>
</reference>
<dbReference type="InterPro" id="IPR006674">
    <property type="entry name" value="HD_domain"/>
</dbReference>
<proteinExistence type="predicted"/>
<dbReference type="InterPro" id="IPR037522">
    <property type="entry name" value="HD_GYP_dom"/>
</dbReference>
<dbReference type="SMART" id="SM00091">
    <property type="entry name" value="PAS"/>
    <property type="match status" value="2"/>
</dbReference>
<accession>A0A3S9SUV7</accession>
<dbReference type="Pfam" id="PF00989">
    <property type="entry name" value="PAS"/>
    <property type="match status" value="1"/>
</dbReference>
<dbReference type="SUPFAM" id="SSF55785">
    <property type="entry name" value="PYP-like sensor domain (PAS domain)"/>
    <property type="match status" value="2"/>
</dbReference>
<sequence length="445" mass="51356">MKSLALIDQLPVAVFIIDKDHKVCYWNNKCEIITGVPKEKIIGTSDHSIAFYEKRRPLLADLVLDQEDRILELYPDCKKIDGWYTGTAYFPFLKGGEKFFQFSAKPIYENKKLVGVMEILFDITHLKQIDNFNEDIYENSMEAICVFDMESLEICFVNKSALEIYGYKLKDRQQVIGQSILNFSVVRAEEIKTFIQKIIKNGIKSFQTIHIKKNGKRIHVSGNCRKIKYLGRDCILVNIKDISNEIKAFEEKNRTCEEILKVLSRSIDYRDSYTEEHSERVKNYAVKLAKELLLPESLVEEIRIGSLLHDLGKLGIPDQIINKQGLLSVEEYEKIKEHPRIGYRIIEPVQISRNIKAIILFHHERWDGQGYPLGLKGDEIPLPARIVAIADAFDAMTSNRVYRKACSKEEALKEIQACSGSQFDPQLSKVFIKMIEKEINLNKNL</sequence>
<evidence type="ECO:0000259" key="1">
    <source>
        <dbReference type="PROSITE" id="PS50112"/>
    </source>
</evidence>
<dbReference type="Gene3D" id="3.30.450.20">
    <property type="entry name" value="PAS domain"/>
    <property type="match status" value="2"/>
</dbReference>
<dbReference type="InterPro" id="IPR035965">
    <property type="entry name" value="PAS-like_dom_sf"/>
</dbReference>
<name>A0A3S9SUV7_9FIRM</name>
<dbReference type="CDD" id="cd00077">
    <property type="entry name" value="HDc"/>
    <property type="match status" value="1"/>
</dbReference>
<dbReference type="PANTHER" id="PTHR45228">
    <property type="entry name" value="CYCLIC DI-GMP PHOSPHODIESTERASE TM_0186-RELATED"/>
    <property type="match status" value="1"/>
</dbReference>
<dbReference type="Gene3D" id="1.10.3210.10">
    <property type="entry name" value="Hypothetical protein af1432"/>
    <property type="match status" value="1"/>
</dbReference>
<dbReference type="SUPFAM" id="SSF109604">
    <property type="entry name" value="HD-domain/PDEase-like"/>
    <property type="match status" value="1"/>
</dbReference>
<evidence type="ECO:0000259" key="3">
    <source>
        <dbReference type="PROSITE" id="PS51832"/>
    </source>
</evidence>
<evidence type="ECO:0000313" key="5">
    <source>
        <dbReference type="Proteomes" id="UP000267250"/>
    </source>
</evidence>
<dbReference type="PROSITE" id="PS50112">
    <property type="entry name" value="PAS"/>
    <property type="match status" value="1"/>
</dbReference>
<dbReference type="NCBIfam" id="TIGR00229">
    <property type="entry name" value="sensory_box"/>
    <property type="match status" value="2"/>
</dbReference>
<dbReference type="InterPro" id="IPR000014">
    <property type="entry name" value="PAS"/>
</dbReference>